<dbReference type="Gene3D" id="3.40.50.10610">
    <property type="entry name" value="ABC-type transport auxiliary lipoprotein component"/>
    <property type="match status" value="1"/>
</dbReference>
<dbReference type="RefSeq" id="WP_226182311.1">
    <property type="nucleotide sequence ID" value="NZ_JAJADQ010000001.1"/>
</dbReference>
<dbReference type="Proteomes" id="UP001165297">
    <property type="component" value="Unassembled WGS sequence"/>
</dbReference>
<dbReference type="InterPro" id="IPR027304">
    <property type="entry name" value="Trigger_fact/SurA_dom_sf"/>
</dbReference>
<dbReference type="EMBL" id="JAJADQ010000001">
    <property type="protein sequence ID" value="MCB2376412.1"/>
    <property type="molecule type" value="Genomic_DNA"/>
</dbReference>
<comment type="caution">
    <text evidence="2">The sequence shown here is derived from an EMBL/GenBank/DDBJ whole genome shotgun (WGS) entry which is preliminary data.</text>
</comment>
<accession>A0ABS8A7N7</accession>
<protein>
    <recommendedName>
        <fullName evidence="4">Lipoprotein</fullName>
    </recommendedName>
</protein>
<sequence length="229" mass="25725">MLRLLCFALLLSVTASCSQRVYTANALVPEALTQHKLVAILPFDVQLDRFSLEAIAYVGDEPLSPEETDKRKQRWEEKQKAQRREVAYQLQQELLNQLLLRQAKQPYKVQFQNVAETNSRLERAGITYDNLNDHSMAELKAALGVDAVLSGETSLFQPLPNGVAVALLVFSTGIIPPNEVQTNVTIHDCQSGDLVWKFDHQLIGDLRSNPATLARILVRNSAKTFPYRP</sequence>
<evidence type="ECO:0000256" key="1">
    <source>
        <dbReference type="SAM" id="SignalP"/>
    </source>
</evidence>
<keyword evidence="3" id="KW-1185">Reference proteome</keyword>
<evidence type="ECO:0008006" key="4">
    <source>
        <dbReference type="Google" id="ProtNLM"/>
    </source>
</evidence>
<name>A0ABS8A7N7_9BACT</name>
<proteinExistence type="predicted"/>
<reference evidence="2" key="1">
    <citation type="submission" date="2021-10" db="EMBL/GenBank/DDBJ databases">
        <authorList>
            <person name="Dean J.D."/>
            <person name="Kim M.K."/>
            <person name="Newey C.N."/>
            <person name="Stoker T.S."/>
            <person name="Thompson D.W."/>
            <person name="Grose J.H."/>
        </authorList>
    </citation>
    <scope>NUCLEOTIDE SEQUENCE</scope>
    <source>
        <strain evidence="2">BT635</strain>
    </source>
</reference>
<keyword evidence="1" id="KW-0732">Signal</keyword>
<feature type="chain" id="PRO_5046308711" description="Lipoprotein" evidence="1">
    <location>
        <begin position="18"/>
        <end position="229"/>
    </location>
</feature>
<feature type="signal peptide" evidence="1">
    <location>
        <begin position="1"/>
        <end position="17"/>
    </location>
</feature>
<dbReference type="PROSITE" id="PS51257">
    <property type="entry name" value="PROKAR_LIPOPROTEIN"/>
    <property type="match status" value="1"/>
</dbReference>
<evidence type="ECO:0000313" key="3">
    <source>
        <dbReference type="Proteomes" id="UP001165297"/>
    </source>
</evidence>
<dbReference type="SUPFAM" id="SSF109998">
    <property type="entry name" value="Triger factor/SurA peptide-binding domain-like"/>
    <property type="match status" value="1"/>
</dbReference>
<organism evidence="2 3">
    <name type="scientific">Hymenobacter nitidus</name>
    <dbReference type="NCBI Taxonomy" id="2880929"/>
    <lineage>
        <taxon>Bacteria</taxon>
        <taxon>Pseudomonadati</taxon>
        <taxon>Bacteroidota</taxon>
        <taxon>Cytophagia</taxon>
        <taxon>Cytophagales</taxon>
        <taxon>Hymenobacteraceae</taxon>
        <taxon>Hymenobacter</taxon>
    </lineage>
</organism>
<evidence type="ECO:0000313" key="2">
    <source>
        <dbReference type="EMBL" id="MCB2376412.1"/>
    </source>
</evidence>
<gene>
    <name evidence="2" type="ORF">LGH70_02390</name>
</gene>